<dbReference type="Proteomes" id="UP000199698">
    <property type="component" value="Unassembled WGS sequence"/>
</dbReference>
<gene>
    <name evidence="1" type="ORF">GA0061080_100864</name>
</gene>
<dbReference type="RefSeq" id="WP_091121210.1">
    <property type="nucleotide sequence ID" value="NZ_FMBA01000008.1"/>
</dbReference>
<name>A0A1C4A5Y3_9GAMM</name>
<protein>
    <submittedName>
        <fullName evidence="1">Uncharacterized protein</fullName>
    </submittedName>
</protein>
<evidence type="ECO:0000313" key="2">
    <source>
        <dbReference type="Proteomes" id="UP000199698"/>
    </source>
</evidence>
<sequence length="197" mass="23260">MVDYFAGNKILFKKGDKDEIIREINIRLAGFGKSRHKDMYYGVKLEATHRYEYPGIHRSLLWALKTVIFYLQKENSVYSFRKISSGYRCYDRNLQTNRRTTNHKGKALDIHFNKNGVRTSSCNDMNKLRKEIFNKYLGAKWDWKAGQNNIFNLESARKGATSWVHYDVRQFDQIYLKDEYFCKDSETLNGKPLASLL</sequence>
<evidence type="ECO:0000313" key="1">
    <source>
        <dbReference type="EMBL" id="SCB89943.1"/>
    </source>
</evidence>
<reference evidence="2" key="1">
    <citation type="submission" date="2016-08" db="EMBL/GenBank/DDBJ databases">
        <authorList>
            <person name="Varghese N."/>
            <person name="Submissions Spin"/>
        </authorList>
    </citation>
    <scope>NUCLEOTIDE SEQUENCE [LARGE SCALE GENOMIC DNA]</scope>
    <source>
        <strain evidence="2">R-53144</strain>
    </source>
</reference>
<dbReference type="EMBL" id="FMBA01000008">
    <property type="protein sequence ID" value="SCB89943.1"/>
    <property type="molecule type" value="Genomic_DNA"/>
</dbReference>
<organism evidence="1 2">
    <name type="scientific">Gilliamella intestini</name>
    <dbReference type="NCBI Taxonomy" id="1798183"/>
    <lineage>
        <taxon>Bacteria</taxon>
        <taxon>Pseudomonadati</taxon>
        <taxon>Pseudomonadota</taxon>
        <taxon>Gammaproteobacteria</taxon>
        <taxon>Orbales</taxon>
        <taxon>Orbaceae</taxon>
        <taxon>Gilliamella</taxon>
    </lineage>
</organism>
<dbReference type="STRING" id="1798183.GA0061080_100864"/>
<dbReference type="AlphaFoldDB" id="A0A1C4A5Y3"/>
<keyword evidence="2" id="KW-1185">Reference proteome</keyword>
<proteinExistence type="predicted"/>
<dbReference type="OrthoDB" id="961266at2"/>
<accession>A0A1C4A5Y3</accession>